<dbReference type="EMBL" id="JARJCW010000057">
    <property type="protein sequence ID" value="KAJ7201785.1"/>
    <property type="molecule type" value="Genomic_DNA"/>
</dbReference>
<gene>
    <name evidence="2" type="ORF">GGX14DRAFT_399734</name>
</gene>
<keyword evidence="3" id="KW-1185">Reference proteome</keyword>
<name>A0AAD6V476_9AGAR</name>
<reference evidence="2" key="1">
    <citation type="submission" date="2023-03" db="EMBL/GenBank/DDBJ databases">
        <title>Massive genome expansion in bonnet fungi (Mycena s.s.) driven by repeated elements and novel gene families across ecological guilds.</title>
        <authorList>
            <consortium name="Lawrence Berkeley National Laboratory"/>
            <person name="Harder C.B."/>
            <person name="Miyauchi S."/>
            <person name="Viragh M."/>
            <person name="Kuo A."/>
            <person name="Thoen E."/>
            <person name="Andreopoulos B."/>
            <person name="Lu D."/>
            <person name="Skrede I."/>
            <person name="Drula E."/>
            <person name="Henrissat B."/>
            <person name="Morin E."/>
            <person name="Kohler A."/>
            <person name="Barry K."/>
            <person name="LaButti K."/>
            <person name="Morin E."/>
            <person name="Salamov A."/>
            <person name="Lipzen A."/>
            <person name="Mereny Z."/>
            <person name="Hegedus B."/>
            <person name="Baldrian P."/>
            <person name="Stursova M."/>
            <person name="Weitz H."/>
            <person name="Taylor A."/>
            <person name="Grigoriev I.V."/>
            <person name="Nagy L.G."/>
            <person name="Martin F."/>
            <person name="Kauserud H."/>
        </authorList>
    </citation>
    <scope>NUCLEOTIDE SEQUENCE</scope>
    <source>
        <strain evidence="2">9144</strain>
    </source>
</reference>
<sequence>MSPDMVWALIYSRTILHARLWRGSFATVTDVRAMRESVLDEQRLERVVLGRARQQRGSVGKWRRIPQNIRGRKDVLGSKMRRRTSKSLTSLSASGWKHRRGHAGGGKLARGQEGEKEEGEKTGGQRQVFTRHRTLWLPKIFGSHGEFSQLPKVSGQSHNPIFEVFLSYGGPAGRECHLDWHFRWDGIKWMCAEDLTKFFGSHTSDWQLPKGDFRQKIPGKDFPVADALANLEPPAFLRQVLDSQILGYAIKAASDGLHSSPKQWYYAKSDTLAGGGARMHMTTATGFCG</sequence>
<proteinExistence type="predicted"/>
<evidence type="ECO:0000256" key="1">
    <source>
        <dbReference type="SAM" id="MobiDB-lite"/>
    </source>
</evidence>
<evidence type="ECO:0000313" key="2">
    <source>
        <dbReference type="EMBL" id="KAJ7201785.1"/>
    </source>
</evidence>
<feature type="region of interest" description="Disordered" evidence="1">
    <location>
        <begin position="80"/>
        <end position="125"/>
    </location>
</feature>
<dbReference type="AlphaFoldDB" id="A0AAD6V476"/>
<evidence type="ECO:0000313" key="3">
    <source>
        <dbReference type="Proteomes" id="UP001219525"/>
    </source>
</evidence>
<feature type="compositionally biased region" description="Basic and acidic residues" evidence="1">
    <location>
        <begin position="110"/>
        <end position="123"/>
    </location>
</feature>
<comment type="caution">
    <text evidence="2">The sequence shown here is derived from an EMBL/GenBank/DDBJ whole genome shotgun (WGS) entry which is preliminary data.</text>
</comment>
<dbReference type="Proteomes" id="UP001219525">
    <property type="component" value="Unassembled WGS sequence"/>
</dbReference>
<accession>A0AAD6V476</accession>
<protein>
    <submittedName>
        <fullName evidence="2">Uncharacterized protein</fullName>
    </submittedName>
</protein>
<organism evidence="2 3">
    <name type="scientific">Mycena pura</name>
    <dbReference type="NCBI Taxonomy" id="153505"/>
    <lineage>
        <taxon>Eukaryota</taxon>
        <taxon>Fungi</taxon>
        <taxon>Dikarya</taxon>
        <taxon>Basidiomycota</taxon>
        <taxon>Agaricomycotina</taxon>
        <taxon>Agaricomycetes</taxon>
        <taxon>Agaricomycetidae</taxon>
        <taxon>Agaricales</taxon>
        <taxon>Marasmiineae</taxon>
        <taxon>Mycenaceae</taxon>
        <taxon>Mycena</taxon>
    </lineage>
</organism>